<organism evidence="2 3">
    <name type="scientific">Phenylobacterium montanum</name>
    <dbReference type="NCBI Taxonomy" id="2823693"/>
    <lineage>
        <taxon>Bacteria</taxon>
        <taxon>Pseudomonadati</taxon>
        <taxon>Pseudomonadota</taxon>
        <taxon>Alphaproteobacteria</taxon>
        <taxon>Caulobacterales</taxon>
        <taxon>Caulobacteraceae</taxon>
        <taxon>Phenylobacterium</taxon>
    </lineage>
</organism>
<proteinExistence type="predicted"/>
<dbReference type="Pfam" id="PF02515">
    <property type="entry name" value="CoA_transf_3"/>
    <property type="match status" value="1"/>
</dbReference>
<evidence type="ECO:0000256" key="1">
    <source>
        <dbReference type="SAM" id="MobiDB-lite"/>
    </source>
</evidence>
<dbReference type="KEGG" id="caul:KCG34_11260"/>
<sequence length="342" mass="35237">MSAAAPAHQALAAEIASLTARLGRRVEVASLGVTDRADELALGPAGDLVSPNRACRLVRARDGWVAVNLAREEDRELIPAWLAIELGDLERHGIEALTLERCAADLAAGAADLGLPVAIVGEVTAQTIEAQRLRMAPPGAPRQTSLKVVDASSLWAGPLCGAVLAAAGAEVTKIESQSRPDPTPMSTPGLDRRLNGGKRRVALDFRDADHRERLRSQVRAADVLITSARPRALIGLGLDPAVIFADNPRLVWVAVTGYGWADPPPGRVAFGDDAAAAGGLVAWTQEGEPRFLGDALADPLTGLAAVVGALKGLAEGGGILVDAALARCAAGAAALLPPTRAA</sequence>
<evidence type="ECO:0000313" key="2">
    <source>
        <dbReference type="EMBL" id="QUD90391.1"/>
    </source>
</evidence>
<dbReference type="Proteomes" id="UP000676409">
    <property type="component" value="Chromosome"/>
</dbReference>
<protein>
    <submittedName>
        <fullName evidence="2">CoA transferase</fullName>
    </submittedName>
</protein>
<dbReference type="InterPro" id="IPR003673">
    <property type="entry name" value="CoA-Trfase_fam_III"/>
</dbReference>
<feature type="region of interest" description="Disordered" evidence="1">
    <location>
        <begin position="173"/>
        <end position="193"/>
    </location>
</feature>
<dbReference type="SUPFAM" id="SSF89796">
    <property type="entry name" value="CoA-transferase family III (CaiB/BaiF)"/>
    <property type="match status" value="1"/>
</dbReference>
<keyword evidence="2" id="KW-0808">Transferase</keyword>
<dbReference type="PANTHER" id="PTHR48228">
    <property type="entry name" value="SUCCINYL-COA--D-CITRAMALATE COA-TRANSFERASE"/>
    <property type="match status" value="1"/>
</dbReference>
<dbReference type="AlphaFoldDB" id="A0A975IYF2"/>
<name>A0A975IYF2_9CAUL</name>
<keyword evidence="3" id="KW-1185">Reference proteome</keyword>
<dbReference type="RefSeq" id="WP_211940442.1">
    <property type="nucleotide sequence ID" value="NZ_CP073078.1"/>
</dbReference>
<dbReference type="InterPro" id="IPR023606">
    <property type="entry name" value="CoA-Trfase_III_dom_1_sf"/>
</dbReference>
<dbReference type="InterPro" id="IPR050509">
    <property type="entry name" value="CoA-transferase_III"/>
</dbReference>
<dbReference type="GO" id="GO:0016740">
    <property type="term" value="F:transferase activity"/>
    <property type="evidence" value="ECO:0007669"/>
    <property type="project" value="UniProtKB-KW"/>
</dbReference>
<evidence type="ECO:0000313" key="3">
    <source>
        <dbReference type="Proteomes" id="UP000676409"/>
    </source>
</evidence>
<dbReference type="EMBL" id="CP073078">
    <property type="protein sequence ID" value="QUD90391.1"/>
    <property type="molecule type" value="Genomic_DNA"/>
</dbReference>
<dbReference type="PANTHER" id="PTHR48228:SF4">
    <property type="entry name" value="BLR3030 PROTEIN"/>
    <property type="match status" value="1"/>
</dbReference>
<accession>A0A975IYF2</accession>
<gene>
    <name evidence="2" type="ORF">KCG34_11260</name>
</gene>
<reference evidence="2" key="1">
    <citation type="submission" date="2021-04" db="EMBL/GenBank/DDBJ databases">
        <title>The complete genome sequence of Caulobacter sp. S6.</title>
        <authorList>
            <person name="Tang Y."/>
            <person name="Ouyang W."/>
            <person name="Liu Q."/>
            <person name="Huang B."/>
            <person name="Guo Z."/>
            <person name="Lei P."/>
        </authorList>
    </citation>
    <scope>NUCLEOTIDE SEQUENCE</scope>
    <source>
        <strain evidence="2">S6</strain>
    </source>
</reference>
<dbReference type="Gene3D" id="3.40.50.10540">
    <property type="entry name" value="Crotonobetainyl-coa:carnitine coa-transferase, domain 1"/>
    <property type="match status" value="1"/>
</dbReference>